<name>A0A939IJH8_CLOAM</name>
<evidence type="ECO:0000256" key="6">
    <source>
        <dbReference type="ARBA" id="ARBA00023002"/>
    </source>
</evidence>
<evidence type="ECO:0000256" key="8">
    <source>
        <dbReference type="ARBA" id="ARBA00023014"/>
    </source>
</evidence>
<dbReference type="NCBIfam" id="TIGR02494">
    <property type="entry name" value="PFLE_PFLC"/>
    <property type="match status" value="1"/>
</dbReference>
<dbReference type="InterPro" id="IPR058240">
    <property type="entry name" value="rSAM_sf"/>
</dbReference>
<feature type="domain" description="4Fe-4S ferredoxin-type" evidence="10">
    <location>
        <begin position="53"/>
        <end position="82"/>
    </location>
</feature>
<evidence type="ECO:0000256" key="2">
    <source>
        <dbReference type="ARBA" id="ARBA00009777"/>
    </source>
</evidence>
<dbReference type="SFLD" id="SFLDG01118">
    <property type="entry name" value="activating_enzymes__group_2"/>
    <property type="match status" value="1"/>
</dbReference>
<dbReference type="GO" id="GO:0016491">
    <property type="term" value="F:oxidoreductase activity"/>
    <property type="evidence" value="ECO:0007669"/>
    <property type="project" value="UniProtKB-KW"/>
</dbReference>
<keyword evidence="3" id="KW-0004">4Fe-4S</keyword>
<dbReference type="PROSITE" id="PS01087">
    <property type="entry name" value="RADICAL_ACTIVATING"/>
    <property type="match status" value="1"/>
</dbReference>
<dbReference type="InterPro" id="IPR001989">
    <property type="entry name" value="Radical_activat_CS"/>
</dbReference>
<dbReference type="PIRSF" id="PIRSF000371">
    <property type="entry name" value="PFL_act_enz"/>
    <property type="match status" value="1"/>
</dbReference>
<sequence>MVNNLKDKKKGLLGGIQRFSTEDGPGIRTTVFLKGCPLSCKWCHNPELLSSDIDILYSLAKCIRCGECIKVCPVGAITGAEEDIHIDRDKCIHCGLCAENCCSEALRAAGEHRSLEDLMNVLVRDKEFYDSTGGGITLSGGEILAQAAYAKEIAEACKKYDLSVALDTSGFGDLEDFKELAKLADTILFDIKSMDSMTHKELTGVDMDVIRDNLRGLASDPENRRKIIIRLPMLKGINDQPETAEKVCVLMNELGLQEANILPYHSMGVSKSRKLGNAPEEFETPEDGQLMKLEKIYKDHGIEISIMGKAES</sequence>
<dbReference type="PANTHER" id="PTHR30352:SF4">
    <property type="entry name" value="PYRUVATE FORMATE-LYASE 2-ACTIVATING ENZYME"/>
    <property type="match status" value="1"/>
</dbReference>
<keyword evidence="7" id="KW-0408">Iron</keyword>
<dbReference type="SUPFAM" id="SSF102114">
    <property type="entry name" value="Radical SAM enzymes"/>
    <property type="match status" value="1"/>
</dbReference>
<comment type="catalytic activity">
    <reaction evidence="9">
        <text>glycyl-[protein] + reduced [flavodoxin] + S-adenosyl-L-methionine = glycin-2-yl radical-[protein] + semiquinone [flavodoxin] + 5'-deoxyadenosine + L-methionine + H(+)</text>
        <dbReference type="Rhea" id="RHEA:61976"/>
        <dbReference type="Rhea" id="RHEA-COMP:10622"/>
        <dbReference type="Rhea" id="RHEA-COMP:14480"/>
        <dbReference type="Rhea" id="RHEA-COMP:15993"/>
        <dbReference type="Rhea" id="RHEA-COMP:15994"/>
        <dbReference type="ChEBI" id="CHEBI:15378"/>
        <dbReference type="ChEBI" id="CHEBI:17319"/>
        <dbReference type="ChEBI" id="CHEBI:29947"/>
        <dbReference type="ChEBI" id="CHEBI:32722"/>
        <dbReference type="ChEBI" id="CHEBI:57618"/>
        <dbReference type="ChEBI" id="CHEBI:57844"/>
        <dbReference type="ChEBI" id="CHEBI:59789"/>
        <dbReference type="ChEBI" id="CHEBI:140311"/>
    </reaction>
</comment>
<dbReference type="PROSITE" id="PS51379">
    <property type="entry name" value="4FE4S_FER_2"/>
    <property type="match status" value="2"/>
</dbReference>
<protein>
    <submittedName>
        <fullName evidence="12">Glycyl-radical enzyme activating protein</fullName>
    </submittedName>
</protein>
<keyword evidence="13" id="KW-1185">Reference proteome</keyword>
<dbReference type="Gene3D" id="3.20.20.70">
    <property type="entry name" value="Aldolase class I"/>
    <property type="match status" value="1"/>
</dbReference>
<gene>
    <name evidence="12" type="ORF">JYB65_12065</name>
</gene>
<keyword evidence="4" id="KW-0949">S-adenosyl-L-methionine</keyword>
<proteinExistence type="inferred from homology"/>
<dbReference type="SFLD" id="SFLDS00029">
    <property type="entry name" value="Radical_SAM"/>
    <property type="match status" value="1"/>
</dbReference>
<dbReference type="InterPro" id="IPR017896">
    <property type="entry name" value="4Fe4S_Fe-S-bd"/>
</dbReference>
<dbReference type="InterPro" id="IPR040074">
    <property type="entry name" value="BssD/PflA/YjjW"/>
</dbReference>
<keyword evidence="6" id="KW-0560">Oxidoreductase</keyword>
<evidence type="ECO:0000313" key="13">
    <source>
        <dbReference type="Proteomes" id="UP000664545"/>
    </source>
</evidence>
<evidence type="ECO:0000256" key="7">
    <source>
        <dbReference type="ARBA" id="ARBA00023004"/>
    </source>
</evidence>
<dbReference type="InterPro" id="IPR012839">
    <property type="entry name" value="Organic_radical_activase"/>
</dbReference>
<evidence type="ECO:0000256" key="3">
    <source>
        <dbReference type="ARBA" id="ARBA00022485"/>
    </source>
</evidence>
<dbReference type="CDD" id="cd01335">
    <property type="entry name" value="Radical_SAM"/>
    <property type="match status" value="1"/>
</dbReference>
<evidence type="ECO:0000259" key="10">
    <source>
        <dbReference type="PROSITE" id="PS51379"/>
    </source>
</evidence>
<dbReference type="RefSeq" id="WP_206582943.1">
    <property type="nucleotide sequence ID" value="NZ_JAFJZZ010000006.1"/>
</dbReference>
<evidence type="ECO:0000256" key="4">
    <source>
        <dbReference type="ARBA" id="ARBA00022691"/>
    </source>
</evidence>
<dbReference type="AlphaFoldDB" id="A0A939IJH8"/>
<dbReference type="InterPro" id="IPR034457">
    <property type="entry name" value="Organic_radical-activating"/>
</dbReference>
<organism evidence="12 13">
    <name type="scientific">Clostridium aminobutyricum</name>
    <dbReference type="NCBI Taxonomy" id="33953"/>
    <lineage>
        <taxon>Bacteria</taxon>
        <taxon>Bacillati</taxon>
        <taxon>Bacillota</taxon>
        <taxon>Clostridia</taxon>
        <taxon>Eubacteriales</taxon>
        <taxon>Clostridiaceae</taxon>
        <taxon>Clostridium</taxon>
    </lineage>
</organism>
<dbReference type="SUPFAM" id="SSF54862">
    <property type="entry name" value="4Fe-4S ferredoxins"/>
    <property type="match status" value="1"/>
</dbReference>
<dbReference type="Pfam" id="PF04055">
    <property type="entry name" value="Radical_SAM"/>
    <property type="match status" value="1"/>
</dbReference>
<comment type="similarity">
    <text evidence="2">Belongs to the organic radical-activating enzymes family.</text>
</comment>
<dbReference type="InterPro" id="IPR013785">
    <property type="entry name" value="Aldolase_TIM"/>
</dbReference>
<dbReference type="PANTHER" id="PTHR30352">
    <property type="entry name" value="PYRUVATE FORMATE-LYASE-ACTIVATING ENZYME"/>
    <property type="match status" value="1"/>
</dbReference>
<feature type="domain" description="4Fe-4S ferredoxin-type" evidence="10">
    <location>
        <begin position="84"/>
        <end position="111"/>
    </location>
</feature>
<reference evidence="12" key="1">
    <citation type="submission" date="2021-02" db="EMBL/GenBank/DDBJ databases">
        <title>Abyssanaerobacter marinus gen.nov., sp., nov, anaerobic bacterium isolated from the Onnuri vent field of Indian Ocean and suggestion of Mogibacteriaceae fam. nov., and proposal of reclassification of ambiguous this family's genus member.</title>
        <authorList>
            <person name="Kim Y.J."/>
            <person name="Yang J.-A."/>
        </authorList>
    </citation>
    <scope>NUCLEOTIDE SEQUENCE</scope>
    <source>
        <strain evidence="12">DSM 2634</strain>
    </source>
</reference>
<comment type="cofactor">
    <cofactor evidence="1">
        <name>[4Fe-4S] cluster</name>
        <dbReference type="ChEBI" id="CHEBI:49883"/>
    </cofactor>
</comment>
<evidence type="ECO:0000313" key="12">
    <source>
        <dbReference type="EMBL" id="MBN7774101.1"/>
    </source>
</evidence>
<accession>A0A939IJH8</accession>
<comment type="caution">
    <text evidence="12">The sequence shown here is derived from an EMBL/GenBank/DDBJ whole genome shotgun (WGS) entry which is preliminary data.</text>
</comment>
<dbReference type="InterPro" id="IPR007197">
    <property type="entry name" value="rSAM"/>
</dbReference>
<dbReference type="InterPro" id="IPR017900">
    <property type="entry name" value="4Fe4S_Fe_S_CS"/>
</dbReference>
<dbReference type="SFLD" id="SFLDG01066">
    <property type="entry name" value="organic_radical-activating_enz"/>
    <property type="match status" value="1"/>
</dbReference>
<evidence type="ECO:0000256" key="1">
    <source>
        <dbReference type="ARBA" id="ARBA00001966"/>
    </source>
</evidence>
<dbReference type="GO" id="GO:0051539">
    <property type="term" value="F:4 iron, 4 sulfur cluster binding"/>
    <property type="evidence" value="ECO:0007669"/>
    <property type="project" value="UniProtKB-KW"/>
</dbReference>
<dbReference type="Proteomes" id="UP000664545">
    <property type="component" value="Unassembled WGS sequence"/>
</dbReference>
<dbReference type="EMBL" id="JAFJZZ010000006">
    <property type="protein sequence ID" value="MBN7774101.1"/>
    <property type="molecule type" value="Genomic_DNA"/>
</dbReference>
<dbReference type="Gene3D" id="3.30.70.20">
    <property type="match status" value="1"/>
</dbReference>
<keyword evidence="8" id="KW-0411">Iron-sulfur</keyword>
<feature type="domain" description="Radical SAM core" evidence="11">
    <location>
        <begin position="22"/>
        <end position="303"/>
    </location>
</feature>
<dbReference type="PROSITE" id="PS51918">
    <property type="entry name" value="RADICAL_SAM"/>
    <property type="match status" value="1"/>
</dbReference>
<dbReference type="GO" id="GO:0046872">
    <property type="term" value="F:metal ion binding"/>
    <property type="evidence" value="ECO:0007669"/>
    <property type="project" value="UniProtKB-KW"/>
</dbReference>
<dbReference type="PROSITE" id="PS00198">
    <property type="entry name" value="4FE4S_FER_1"/>
    <property type="match status" value="1"/>
</dbReference>
<evidence type="ECO:0000256" key="9">
    <source>
        <dbReference type="ARBA" id="ARBA00047365"/>
    </source>
</evidence>
<dbReference type="Pfam" id="PF00037">
    <property type="entry name" value="Fer4"/>
    <property type="match status" value="1"/>
</dbReference>
<keyword evidence="5" id="KW-0479">Metal-binding</keyword>
<evidence type="ECO:0000256" key="5">
    <source>
        <dbReference type="ARBA" id="ARBA00022723"/>
    </source>
</evidence>
<evidence type="ECO:0000259" key="11">
    <source>
        <dbReference type="PROSITE" id="PS51918"/>
    </source>
</evidence>